<reference evidence="3 4" key="1">
    <citation type="journal article" date="2024" name="BMC Genomics">
        <title>De novo assembly and annotation of Popillia japonica's genome with initial clues to its potential as an invasive pest.</title>
        <authorList>
            <person name="Cucini C."/>
            <person name="Boschi S."/>
            <person name="Funari R."/>
            <person name="Cardaioli E."/>
            <person name="Iannotti N."/>
            <person name="Marturano G."/>
            <person name="Paoli F."/>
            <person name="Bruttini M."/>
            <person name="Carapelli A."/>
            <person name="Frati F."/>
            <person name="Nardi F."/>
        </authorList>
    </citation>
    <scope>NUCLEOTIDE SEQUENCE [LARGE SCALE GENOMIC DNA]</scope>
    <source>
        <strain evidence="3">DMR45628</strain>
    </source>
</reference>
<comment type="caution">
    <text evidence="3">The sequence shown here is derived from an EMBL/GenBank/DDBJ whole genome shotgun (WGS) entry which is preliminary data.</text>
</comment>
<name>A0AAW1LX87_POPJA</name>
<evidence type="ECO:0000313" key="4">
    <source>
        <dbReference type="Proteomes" id="UP001458880"/>
    </source>
</evidence>
<feature type="region of interest" description="Disordered" evidence="2">
    <location>
        <begin position="58"/>
        <end position="94"/>
    </location>
</feature>
<dbReference type="Proteomes" id="UP001458880">
    <property type="component" value="Unassembled WGS sequence"/>
</dbReference>
<protein>
    <submittedName>
        <fullName evidence="3">Uncharacterized protein</fullName>
    </submittedName>
</protein>
<feature type="coiled-coil region" evidence="1">
    <location>
        <begin position="5"/>
        <end position="32"/>
    </location>
</feature>
<dbReference type="AlphaFoldDB" id="A0AAW1LX87"/>
<sequence>MSKLLKNQSDTIKKLSATIEQQNNRIELLDKTIRLKNTAEDVRELVCKNCQAKPTTLTSVLSGGHNSSKSINKSVSETAREEDNTLGKNDSIPADSIIWKTRKNDRSVNCE</sequence>
<organism evidence="3 4">
    <name type="scientific">Popillia japonica</name>
    <name type="common">Japanese beetle</name>
    <dbReference type="NCBI Taxonomy" id="7064"/>
    <lineage>
        <taxon>Eukaryota</taxon>
        <taxon>Metazoa</taxon>
        <taxon>Ecdysozoa</taxon>
        <taxon>Arthropoda</taxon>
        <taxon>Hexapoda</taxon>
        <taxon>Insecta</taxon>
        <taxon>Pterygota</taxon>
        <taxon>Neoptera</taxon>
        <taxon>Endopterygota</taxon>
        <taxon>Coleoptera</taxon>
        <taxon>Polyphaga</taxon>
        <taxon>Scarabaeiformia</taxon>
        <taxon>Scarabaeidae</taxon>
        <taxon>Rutelinae</taxon>
        <taxon>Popillia</taxon>
    </lineage>
</organism>
<evidence type="ECO:0000313" key="3">
    <source>
        <dbReference type="EMBL" id="KAK9739836.1"/>
    </source>
</evidence>
<evidence type="ECO:0000256" key="1">
    <source>
        <dbReference type="SAM" id="Coils"/>
    </source>
</evidence>
<accession>A0AAW1LX87</accession>
<keyword evidence="1" id="KW-0175">Coiled coil</keyword>
<dbReference type="EMBL" id="JASPKY010000070">
    <property type="protein sequence ID" value="KAK9739836.1"/>
    <property type="molecule type" value="Genomic_DNA"/>
</dbReference>
<gene>
    <name evidence="3" type="ORF">QE152_g8687</name>
</gene>
<keyword evidence="4" id="KW-1185">Reference proteome</keyword>
<feature type="compositionally biased region" description="Polar residues" evidence="2">
    <location>
        <begin position="58"/>
        <end position="77"/>
    </location>
</feature>
<evidence type="ECO:0000256" key="2">
    <source>
        <dbReference type="SAM" id="MobiDB-lite"/>
    </source>
</evidence>
<proteinExistence type="predicted"/>